<dbReference type="KEGG" id="dph:EHF33_15570"/>
<evidence type="ECO:0000313" key="2">
    <source>
        <dbReference type="Proteomes" id="UP000276417"/>
    </source>
</evidence>
<dbReference type="AlphaFoldDB" id="A0A3G8YJ46"/>
<sequence length="530" mass="56150">MKRREDGSVLLLVLMVSVILMALLAAEVTMTRYNLKVVTNATVSAQLDVQAILSTPDAMRDVVARLPTELSLRVPNTSPTSSNFSQTLQRTLDQDWAQCSLSGPVVTNVYLGQYSCGLQAVGAPSPNAVMRRQINTHDVQEVRLPLLLNVTASSSLGKSTRQARGEAVYRQNVSANALPITTFQVISDQLGLPIPEKLIFDGPVQINGSLKFALGRSEFLGGVSSATPSLLLGDTLLTPTRFAPSVAFPCEQLSGDCPKFNAGLSLSAPRLIIPTLTDSPDITLNGIQELVLAPSPQRGTIVYACTASACDRYWYGPKHLLFKHILTSPVPPLDGLTFTPPEPTDPMQQAWTQLSDSASGLLLVNGDVSVRALTPNGPAFQNALTVAATGTVTVTSSLNALQPLCSTFTVRNDDGSLTPATCNGITPDLLGLASLGGNIDLSSAADETELNLQASLLAPSGSVSIQAANLKFVKWVGSVAAHSFTPDVRMHLAQDARGLNPPAFPLLPMGMTPPTIRLETDGMLNADSQF</sequence>
<proteinExistence type="predicted"/>
<organism evidence="1 2">
    <name type="scientific">Deinococcus psychrotolerans</name>
    <dbReference type="NCBI Taxonomy" id="2489213"/>
    <lineage>
        <taxon>Bacteria</taxon>
        <taxon>Thermotogati</taxon>
        <taxon>Deinococcota</taxon>
        <taxon>Deinococci</taxon>
        <taxon>Deinococcales</taxon>
        <taxon>Deinococcaceae</taxon>
        <taxon>Deinococcus</taxon>
    </lineage>
</organism>
<accession>A0A3G8YJ46</accession>
<gene>
    <name evidence="1" type="ORF">EHF33_15570</name>
</gene>
<keyword evidence="2" id="KW-1185">Reference proteome</keyword>
<dbReference type="OrthoDB" id="53979at2"/>
<evidence type="ECO:0000313" key="1">
    <source>
        <dbReference type="EMBL" id="AZI44307.1"/>
    </source>
</evidence>
<reference evidence="1 2" key="1">
    <citation type="submission" date="2018-11" db="EMBL/GenBank/DDBJ databases">
        <title>Deinococcus shelandsis sp. nov., isolated from South Shetland Islands soil of Antarctica.</title>
        <authorList>
            <person name="Tian J."/>
        </authorList>
    </citation>
    <scope>NUCLEOTIDE SEQUENCE [LARGE SCALE GENOMIC DNA]</scope>
    <source>
        <strain evidence="1 2">S14-83T</strain>
    </source>
</reference>
<dbReference type="EMBL" id="CP034184">
    <property type="protein sequence ID" value="AZI44307.1"/>
    <property type="molecule type" value="Genomic_DNA"/>
</dbReference>
<protein>
    <submittedName>
        <fullName evidence="1">Uncharacterized protein</fullName>
    </submittedName>
</protein>
<dbReference type="Proteomes" id="UP000276417">
    <property type="component" value="Chromosome 2"/>
</dbReference>
<name>A0A3G8YJ46_9DEIO</name>
<dbReference type="RefSeq" id="WP_124873818.1">
    <property type="nucleotide sequence ID" value="NZ_CP034184.1"/>
</dbReference>